<organism evidence="1 2">
    <name type="scientific">Candidatus Neomicrothrix subdominans</name>
    <dbReference type="NCBI Taxonomy" id="2954438"/>
    <lineage>
        <taxon>Bacteria</taxon>
        <taxon>Bacillati</taxon>
        <taxon>Actinomycetota</taxon>
        <taxon>Acidimicrobiia</taxon>
        <taxon>Acidimicrobiales</taxon>
        <taxon>Microthrixaceae</taxon>
        <taxon>Candidatus Neomicrothrix</taxon>
    </lineage>
</organism>
<gene>
    <name evidence="1" type="ORF">IPN02_08260</name>
</gene>
<evidence type="ECO:0000313" key="1">
    <source>
        <dbReference type="EMBL" id="MBK9296819.1"/>
    </source>
</evidence>
<protein>
    <submittedName>
        <fullName evidence="1">Uncharacterized protein</fullName>
    </submittedName>
</protein>
<accession>A0A936TEL4</accession>
<dbReference type="EMBL" id="JADJZA010000006">
    <property type="protein sequence ID" value="MBK9296819.1"/>
    <property type="molecule type" value="Genomic_DNA"/>
</dbReference>
<dbReference type="AlphaFoldDB" id="A0A936TEL4"/>
<reference evidence="1 2" key="1">
    <citation type="submission" date="2020-10" db="EMBL/GenBank/DDBJ databases">
        <title>Connecting structure to function with the recovery of over 1000 high-quality activated sludge metagenome-assembled genomes encoding full-length rRNA genes using long-read sequencing.</title>
        <authorList>
            <person name="Singleton C.M."/>
            <person name="Petriglieri F."/>
            <person name="Kristensen J.M."/>
            <person name="Kirkegaard R.H."/>
            <person name="Michaelsen T.Y."/>
            <person name="Andersen M.H."/>
            <person name="Karst S.M."/>
            <person name="Dueholm M.S."/>
            <person name="Nielsen P.H."/>
            <person name="Albertsen M."/>
        </authorList>
    </citation>
    <scope>NUCLEOTIDE SEQUENCE [LARGE SCALE GENOMIC DNA]</scope>
    <source>
        <strain evidence="1">Lyne_18-Q3-R50-59_MAXAC.006</strain>
    </source>
</reference>
<comment type="caution">
    <text evidence="1">The sequence shown here is derived from an EMBL/GenBank/DDBJ whole genome shotgun (WGS) entry which is preliminary data.</text>
</comment>
<name>A0A936TEL4_9ACTN</name>
<evidence type="ECO:0000313" key="2">
    <source>
        <dbReference type="Proteomes" id="UP000727993"/>
    </source>
</evidence>
<dbReference type="Proteomes" id="UP000727993">
    <property type="component" value="Unassembled WGS sequence"/>
</dbReference>
<sequence>MGQDVPSARPNLLPALAQRALPGAAQRADLAALGSSTPTSADQQVLLDLLRDAQRAMRMPVDPILDELCAAPGGVRFLIEPRRRPRAGHG</sequence>
<proteinExistence type="predicted"/>